<dbReference type="PRINTS" id="PR01210">
    <property type="entry name" value="GGTRANSPTASE"/>
</dbReference>
<protein>
    <recommendedName>
        <fullName evidence="3">Gamma-glutamyltransferase</fullName>
    </recommendedName>
</protein>
<dbReference type="Gene3D" id="3.60.20.40">
    <property type="match status" value="1"/>
</dbReference>
<dbReference type="PANTHER" id="PTHR43881">
    <property type="entry name" value="GAMMA-GLUTAMYLTRANSPEPTIDASE (AFU_ORTHOLOGUE AFUA_4G13580)"/>
    <property type="match status" value="1"/>
</dbReference>
<gene>
    <name evidence="2" type="ORF">S01H1_68377</name>
</gene>
<evidence type="ECO:0000256" key="1">
    <source>
        <dbReference type="SAM" id="MobiDB-lite"/>
    </source>
</evidence>
<feature type="non-terminal residue" evidence="2">
    <location>
        <position position="248"/>
    </location>
</feature>
<reference evidence="2" key="1">
    <citation type="journal article" date="2014" name="Front. Microbiol.">
        <title>High frequency of phylogenetically diverse reductive dehalogenase-homologous genes in deep subseafloor sedimentary metagenomes.</title>
        <authorList>
            <person name="Kawai M."/>
            <person name="Futagami T."/>
            <person name="Toyoda A."/>
            <person name="Takaki Y."/>
            <person name="Nishi S."/>
            <person name="Hori S."/>
            <person name="Arai W."/>
            <person name="Tsubouchi T."/>
            <person name="Morono Y."/>
            <person name="Uchiyama I."/>
            <person name="Ito T."/>
            <person name="Fujiyama A."/>
            <person name="Inagaki F."/>
            <person name="Takami H."/>
        </authorList>
    </citation>
    <scope>NUCLEOTIDE SEQUENCE</scope>
    <source>
        <strain evidence="2">Expedition CK06-06</strain>
    </source>
</reference>
<dbReference type="InterPro" id="IPR052896">
    <property type="entry name" value="GGT-like_enzyme"/>
</dbReference>
<feature type="region of interest" description="Disordered" evidence="1">
    <location>
        <begin position="224"/>
        <end position="248"/>
    </location>
</feature>
<sequence>DVWELPPNGQGIAALQMLNLLEHFDIASMKPNSAEHLHLFIEAKKLAFEDRAVYYADMDFAEVPLKVLISKEYAKERVKLIDPKQAAQKVEPGRLKGSSDTVYLTTADKDGNMVSLIQSIYYPWGSGFVPDDMGFCLQNRGQLFSLNPNHLNKLEPHKRPFHTIIPAFMTKNGGTPPCGKPKPVFSFGVMGGSFQPQGHVQILMNIIDFGYSPQQAGEQPRVRHFESSTPTGHKMTGGGSVGFERHIP</sequence>
<dbReference type="InterPro" id="IPR043137">
    <property type="entry name" value="GGT_ssub_C"/>
</dbReference>
<evidence type="ECO:0000313" key="2">
    <source>
        <dbReference type="EMBL" id="GAG31643.1"/>
    </source>
</evidence>
<dbReference type="AlphaFoldDB" id="X0X4R0"/>
<name>X0X4R0_9ZZZZ</name>
<proteinExistence type="predicted"/>
<accession>X0X4R0</accession>
<dbReference type="PANTHER" id="PTHR43881:SF1">
    <property type="entry name" value="GAMMA-GLUTAMYLTRANSPEPTIDASE (AFU_ORTHOLOGUE AFUA_4G13580)"/>
    <property type="match status" value="1"/>
</dbReference>
<dbReference type="InterPro" id="IPR029055">
    <property type="entry name" value="Ntn_hydrolases_N"/>
</dbReference>
<dbReference type="InterPro" id="IPR043138">
    <property type="entry name" value="GGT_lsub"/>
</dbReference>
<dbReference type="Gene3D" id="1.10.246.130">
    <property type="match status" value="1"/>
</dbReference>
<dbReference type="EMBL" id="BARS01045345">
    <property type="protein sequence ID" value="GAG31643.1"/>
    <property type="molecule type" value="Genomic_DNA"/>
</dbReference>
<dbReference type="Pfam" id="PF01019">
    <property type="entry name" value="G_glu_transpept"/>
    <property type="match status" value="1"/>
</dbReference>
<evidence type="ECO:0008006" key="3">
    <source>
        <dbReference type="Google" id="ProtNLM"/>
    </source>
</evidence>
<organism evidence="2">
    <name type="scientific">marine sediment metagenome</name>
    <dbReference type="NCBI Taxonomy" id="412755"/>
    <lineage>
        <taxon>unclassified sequences</taxon>
        <taxon>metagenomes</taxon>
        <taxon>ecological metagenomes</taxon>
    </lineage>
</organism>
<feature type="non-terminal residue" evidence="2">
    <location>
        <position position="1"/>
    </location>
</feature>
<dbReference type="SUPFAM" id="SSF56235">
    <property type="entry name" value="N-terminal nucleophile aminohydrolases (Ntn hydrolases)"/>
    <property type="match status" value="1"/>
</dbReference>
<comment type="caution">
    <text evidence="2">The sequence shown here is derived from an EMBL/GenBank/DDBJ whole genome shotgun (WGS) entry which is preliminary data.</text>
</comment>